<keyword evidence="4 9" id="KW-0812">Transmembrane</keyword>
<comment type="subcellular location">
    <subcellularLocation>
        <location evidence="1">Membrane</location>
        <topology evidence="1">Multi-pass membrane protein</topology>
    </subcellularLocation>
</comment>
<feature type="transmembrane region" description="Helical" evidence="9">
    <location>
        <begin position="6"/>
        <end position="25"/>
    </location>
</feature>
<dbReference type="VEuPathDB" id="MicrosporidiaDB:VCUG_02647"/>
<evidence type="ECO:0000256" key="7">
    <source>
        <dbReference type="ARBA" id="ARBA00023065"/>
    </source>
</evidence>
<keyword evidence="8 9" id="KW-0472">Membrane</keyword>
<gene>
    <name evidence="10" type="ORF">VCUG_02647</name>
</gene>
<dbReference type="Proteomes" id="UP000011081">
    <property type="component" value="Unassembled WGS sequence"/>
</dbReference>
<protein>
    <submittedName>
        <fullName evidence="10">Uncharacterized protein</fullName>
    </submittedName>
</protein>
<dbReference type="EMBL" id="GL877501">
    <property type="protein sequence ID" value="ELA45863.1"/>
    <property type="molecule type" value="Genomic_DNA"/>
</dbReference>
<dbReference type="GO" id="GO:0046961">
    <property type="term" value="F:proton-transporting ATPase activity, rotational mechanism"/>
    <property type="evidence" value="ECO:0007669"/>
    <property type="project" value="InterPro"/>
</dbReference>
<evidence type="ECO:0000256" key="3">
    <source>
        <dbReference type="ARBA" id="ARBA00022448"/>
    </source>
</evidence>
<organism evidence="10 11">
    <name type="scientific">Vavraia culicis (isolate floridensis)</name>
    <name type="common">Microsporidian parasite</name>
    <dbReference type="NCBI Taxonomy" id="948595"/>
    <lineage>
        <taxon>Eukaryota</taxon>
        <taxon>Fungi</taxon>
        <taxon>Fungi incertae sedis</taxon>
        <taxon>Microsporidia</taxon>
        <taxon>Pleistophoridae</taxon>
        <taxon>Vavraia</taxon>
    </lineage>
</organism>
<evidence type="ECO:0000313" key="11">
    <source>
        <dbReference type="Proteomes" id="UP000011081"/>
    </source>
</evidence>
<evidence type="ECO:0000256" key="8">
    <source>
        <dbReference type="ARBA" id="ARBA00023136"/>
    </source>
</evidence>
<dbReference type="HOGENOM" id="CLU_2795866_0_0_1"/>
<keyword evidence="7" id="KW-0406">Ion transport</keyword>
<comment type="similarity">
    <text evidence="2">Belongs to the V-ATPase e1/e2 subunit family.</text>
</comment>
<keyword evidence="3" id="KW-0813">Transport</keyword>
<dbReference type="RefSeq" id="XP_008075655.1">
    <property type="nucleotide sequence ID" value="XM_008077464.1"/>
</dbReference>
<dbReference type="AlphaFoldDB" id="L2GRG9"/>
<dbReference type="GO" id="GO:0033179">
    <property type="term" value="C:proton-transporting V-type ATPase, V0 domain"/>
    <property type="evidence" value="ECO:0007669"/>
    <property type="project" value="InterPro"/>
</dbReference>
<evidence type="ECO:0000256" key="6">
    <source>
        <dbReference type="ARBA" id="ARBA00022989"/>
    </source>
</evidence>
<dbReference type="GeneID" id="19880507"/>
<sequence length="68" mass="7748">MSPLIYFLVSQIVLILTIYGSRVAVSRFKVKEKQLTNFVVCGTLIAAYISWGIFFLANLHPVEKPQFK</sequence>
<evidence type="ECO:0000256" key="5">
    <source>
        <dbReference type="ARBA" id="ARBA00022781"/>
    </source>
</evidence>
<evidence type="ECO:0000256" key="9">
    <source>
        <dbReference type="SAM" id="Phobius"/>
    </source>
</evidence>
<feature type="transmembrane region" description="Helical" evidence="9">
    <location>
        <begin position="37"/>
        <end position="57"/>
    </location>
</feature>
<evidence type="ECO:0000256" key="4">
    <source>
        <dbReference type="ARBA" id="ARBA00022692"/>
    </source>
</evidence>
<proteinExistence type="inferred from homology"/>
<keyword evidence="5" id="KW-0375">Hydrogen ion transport</keyword>
<dbReference type="InterPro" id="IPR008389">
    <property type="entry name" value="ATPase_V0-cplx_e1/e2_su"/>
</dbReference>
<reference evidence="11" key="1">
    <citation type="submission" date="2011-03" db="EMBL/GenBank/DDBJ databases">
        <title>The genome sequence of Vavraia culicis strain floridensis.</title>
        <authorList>
            <consortium name="The Broad Institute Genome Sequencing Platform"/>
            <person name="Cuomo C."/>
            <person name="Becnel J."/>
            <person name="Sanscrainte N."/>
            <person name="Young S.K."/>
            <person name="Zeng Q."/>
            <person name="Gargeya S."/>
            <person name="Fitzgerald M."/>
            <person name="Haas B."/>
            <person name="Abouelleil A."/>
            <person name="Alvarado L."/>
            <person name="Arachchi H.M."/>
            <person name="Berlin A."/>
            <person name="Chapman S.B."/>
            <person name="Gearin G."/>
            <person name="Goldberg J."/>
            <person name="Griggs A."/>
            <person name="Gujja S."/>
            <person name="Hansen M."/>
            <person name="Heiman D."/>
            <person name="Howarth C."/>
            <person name="Larimer J."/>
            <person name="Lui A."/>
            <person name="MacDonald P.J.P."/>
            <person name="McCowen C."/>
            <person name="Montmayeur A."/>
            <person name="Murphy C."/>
            <person name="Neiman D."/>
            <person name="Pearson M."/>
            <person name="Priest M."/>
            <person name="Roberts A."/>
            <person name="Saif S."/>
            <person name="Shea T."/>
            <person name="Sisk P."/>
            <person name="Stolte C."/>
            <person name="Sykes S."/>
            <person name="Wortman J."/>
            <person name="Nusbaum C."/>
            <person name="Birren B."/>
        </authorList>
    </citation>
    <scope>NUCLEOTIDE SEQUENCE [LARGE SCALE GENOMIC DNA]</scope>
    <source>
        <strain evidence="11">floridensis</strain>
    </source>
</reference>
<keyword evidence="11" id="KW-1185">Reference proteome</keyword>
<name>L2GRG9_VAVCU</name>
<dbReference type="Pfam" id="PF05493">
    <property type="entry name" value="ATP_synt_H"/>
    <property type="match status" value="1"/>
</dbReference>
<evidence type="ECO:0000256" key="1">
    <source>
        <dbReference type="ARBA" id="ARBA00004141"/>
    </source>
</evidence>
<evidence type="ECO:0000313" key="10">
    <source>
        <dbReference type="EMBL" id="ELA45863.1"/>
    </source>
</evidence>
<dbReference type="InParanoid" id="L2GRG9"/>
<evidence type="ECO:0000256" key="2">
    <source>
        <dbReference type="ARBA" id="ARBA00008328"/>
    </source>
</evidence>
<accession>L2GRG9</accession>
<keyword evidence="6 9" id="KW-1133">Transmembrane helix</keyword>